<dbReference type="PANTHER" id="PTHR26451:SF905">
    <property type="entry name" value="OLFACTORY RECEPTOR 2G3-LIKE"/>
    <property type="match status" value="1"/>
</dbReference>
<keyword evidence="5" id="KW-0675">Receptor</keyword>
<sequence length="311" mass="34500">IPFAPAVPALLCLFLLLTLFSLLANLFTAYIIHTSDDLSWLPRFVLCKSLILSDLLQTVTIAPAVIYSLIQHRTMASSSWCYFQYVAGGASIFSSLTIITCMALERYLFVCFALQYTVMVTQERVRKVLLLIWVYSVSIGLISLTLVLCKGRREEAAHVTMGLMCEPDMMEQHMGSPRAAAVFRKAMGNLTLLLCLLAHAFSYFRMYRNASNAVVPFNESNTAARRTVLFYCGMLLLQLLPLLVKVASDALWEFRGTGAMELSSEPRGGCQPGPSGTAAVFHMSLLTMLLVPPCLNPLVYGLRSVEFRKAL</sequence>
<dbReference type="PROSITE" id="PS50262">
    <property type="entry name" value="G_PROTEIN_RECEP_F1_2"/>
    <property type="match status" value="1"/>
</dbReference>
<evidence type="ECO:0000313" key="9">
    <source>
        <dbReference type="Proteomes" id="UP000265020"/>
    </source>
</evidence>
<feature type="transmembrane region" description="Helical" evidence="6">
    <location>
        <begin position="228"/>
        <end position="247"/>
    </location>
</feature>
<dbReference type="InterPro" id="IPR052921">
    <property type="entry name" value="GPCR1_Superfamily_Member"/>
</dbReference>
<evidence type="ECO:0000256" key="4">
    <source>
        <dbReference type="ARBA" id="ARBA00023136"/>
    </source>
</evidence>
<dbReference type="SUPFAM" id="SSF81321">
    <property type="entry name" value="Family A G protein-coupled receptor-like"/>
    <property type="match status" value="1"/>
</dbReference>
<keyword evidence="9" id="KW-1185">Reference proteome</keyword>
<organism evidence="8 9">
    <name type="scientific">Cyprinodon variegatus</name>
    <name type="common">Sheepshead minnow</name>
    <dbReference type="NCBI Taxonomy" id="28743"/>
    <lineage>
        <taxon>Eukaryota</taxon>
        <taxon>Metazoa</taxon>
        <taxon>Chordata</taxon>
        <taxon>Craniata</taxon>
        <taxon>Vertebrata</taxon>
        <taxon>Euteleostomi</taxon>
        <taxon>Actinopterygii</taxon>
        <taxon>Neopterygii</taxon>
        <taxon>Teleostei</taxon>
        <taxon>Neoteleostei</taxon>
        <taxon>Acanthomorphata</taxon>
        <taxon>Ovalentaria</taxon>
        <taxon>Atherinomorphae</taxon>
        <taxon>Cyprinodontiformes</taxon>
        <taxon>Cyprinodontidae</taxon>
        <taxon>Cyprinodon</taxon>
    </lineage>
</organism>
<evidence type="ECO:0000256" key="6">
    <source>
        <dbReference type="SAM" id="Phobius"/>
    </source>
</evidence>
<accession>A0A3Q2CSQ4</accession>
<reference evidence="8" key="2">
    <citation type="submission" date="2025-09" db="UniProtKB">
        <authorList>
            <consortium name="Ensembl"/>
        </authorList>
    </citation>
    <scope>IDENTIFICATION</scope>
</reference>
<evidence type="ECO:0000259" key="7">
    <source>
        <dbReference type="PROSITE" id="PS50262"/>
    </source>
</evidence>
<reference evidence="8" key="1">
    <citation type="submission" date="2025-08" db="UniProtKB">
        <authorList>
            <consortium name="Ensembl"/>
        </authorList>
    </citation>
    <scope>IDENTIFICATION</scope>
</reference>
<dbReference type="CDD" id="cd00637">
    <property type="entry name" value="7tm_classA_rhodopsin-like"/>
    <property type="match status" value="1"/>
</dbReference>
<protein>
    <recommendedName>
        <fullName evidence="7">G-protein coupled receptors family 1 profile domain-containing protein</fullName>
    </recommendedName>
</protein>
<feature type="transmembrane region" description="Helical" evidence="6">
    <location>
        <begin position="82"/>
        <end position="108"/>
    </location>
</feature>
<dbReference type="PROSITE" id="PS00237">
    <property type="entry name" value="G_PROTEIN_RECEP_F1_1"/>
    <property type="match status" value="1"/>
</dbReference>
<comment type="subcellular location">
    <subcellularLocation>
        <location evidence="1">Membrane</location>
    </subcellularLocation>
</comment>
<evidence type="ECO:0000313" key="8">
    <source>
        <dbReference type="Ensembl" id="ENSCVAP00000008649.1"/>
    </source>
</evidence>
<dbReference type="GeneTree" id="ENSGT00920000149641"/>
<dbReference type="GO" id="GO:0004930">
    <property type="term" value="F:G protein-coupled receptor activity"/>
    <property type="evidence" value="ECO:0007669"/>
    <property type="project" value="UniProtKB-KW"/>
</dbReference>
<feature type="transmembrane region" description="Helical" evidence="6">
    <location>
        <begin position="128"/>
        <end position="148"/>
    </location>
</feature>
<dbReference type="Gene3D" id="1.20.1070.10">
    <property type="entry name" value="Rhodopsin 7-helix transmembrane proteins"/>
    <property type="match status" value="1"/>
</dbReference>
<dbReference type="PANTHER" id="PTHR26451">
    <property type="entry name" value="G_PROTEIN_RECEP_F1_2 DOMAIN-CONTAINING PROTEIN"/>
    <property type="match status" value="1"/>
</dbReference>
<comment type="similarity">
    <text evidence="5">Belongs to the G-protein coupled receptor 1 family.</text>
</comment>
<evidence type="ECO:0000256" key="2">
    <source>
        <dbReference type="ARBA" id="ARBA00022692"/>
    </source>
</evidence>
<evidence type="ECO:0000256" key="1">
    <source>
        <dbReference type="ARBA" id="ARBA00004370"/>
    </source>
</evidence>
<keyword evidence="5" id="KW-0807">Transducer</keyword>
<dbReference type="OMA" id="CEPDMME"/>
<dbReference type="InterPro" id="IPR000276">
    <property type="entry name" value="GPCR_Rhodpsn"/>
</dbReference>
<dbReference type="GO" id="GO:0004984">
    <property type="term" value="F:olfactory receptor activity"/>
    <property type="evidence" value="ECO:0007669"/>
    <property type="project" value="TreeGrafter"/>
</dbReference>
<dbReference type="Pfam" id="PF00001">
    <property type="entry name" value="7tm_1"/>
    <property type="match status" value="1"/>
</dbReference>
<dbReference type="InterPro" id="IPR017452">
    <property type="entry name" value="GPCR_Rhodpsn_7TM"/>
</dbReference>
<keyword evidence="5" id="KW-0297">G-protein coupled receptor</keyword>
<evidence type="ECO:0000256" key="3">
    <source>
        <dbReference type="ARBA" id="ARBA00022989"/>
    </source>
</evidence>
<dbReference type="PRINTS" id="PR00237">
    <property type="entry name" value="GPCRRHODOPSN"/>
</dbReference>
<feature type="domain" description="G-protein coupled receptors family 1 profile" evidence="7">
    <location>
        <begin position="24"/>
        <end position="300"/>
    </location>
</feature>
<proteinExistence type="inferred from homology"/>
<feature type="transmembrane region" description="Helical" evidence="6">
    <location>
        <begin position="6"/>
        <end position="32"/>
    </location>
</feature>
<evidence type="ECO:0000256" key="5">
    <source>
        <dbReference type="RuleBase" id="RU000688"/>
    </source>
</evidence>
<feature type="transmembrane region" description="Helical" evidence="6">
    <location>
        <begin position="44"/>
        <end position="70"/>
    </location>
</feature>
<feature type="transmembrane region" description="Helical" evidence="6">
    <location>
        <begin position="281"/>
        <end position="302"/>
    </location>
</feature>
<name>A0A3Q2CSQ4_CYPVA</name>
<feature type="transmembrane region" description="Helical" evidence="6">
    <location>
        <begin position="186"/>
        <end position="207"/>
    </location>
</feature>
<keyword evidence="4 6" id="KW-0472">Membrane</keyword>
<dbReference type="Ensembl" id="ENSCVAT00000001266.1">
    <property type="protein sequence ID" value="ENSCVAP00000008649.1"/>
    <property type="gene ID" value="ENSCVAG00000010500.1"/>
</dbReference>
<keyword evidence="2 5" id="KW-0812">Transmembrane</keyword>
<dbReference type="GO" id="GO:0016020">
    <property type="term" value="C:membrane"/>
    <property type="evidence" value="ECO:0007669"/>
    <property type="project" value="UniProtKB-SubCell"/>
</dbReference>
<dbReference type="Proteomes" id="UP000265020">
    <property type="component" value="Unassembled WGS sequence"/>
</dbReference>
<keyword evidence="3 6" id="KW-1133">Transmembrane helix</keyword>
<dbReference type="AlphaFoldDB" id="A0A3Q2CSQ4"/>
<dbReference type="GO" id="GO:0005549">
    <property type="term" value="F:odorant binding"/>
    <property type="evidence" value="ECO:0007669"/>
    <property type="project" value="TreeGrafter"/>
</dbReference>